<dbReference type="RefSeq" id="XP_009264119.1">
    <property type="nucleotide sequence ID" value="XM_009265844.1"/>
</dbReference>
<dbReference type="EMBL" id="CP003520">
    <property type="protein sequence ID" value="AFN82622.1"/>
    <property type="molecule type" value="Genomic_DNA"/>
</dbReference>
<dbReference type="SUPFAM" id="SSF56112">
    <property type="entry name" value="Protein kinase-like (PK-like)"/>
    <property type="match status" value="1"/>
</dbReference>
<comment type="similarity">
    <text evidence="2">Belongs to the choline/ethanolamine kinase family.</text>
</comment>
<evidence type="ECO:0000256" key="1">
    <source>
        <dbReference type="ARBA" id="ARBA00037883"/>
    </source>
</evidence>
<dbReference type="InterPro" id="IPR011009">
    <property type="entry name" value="Kinase-like_dom_sf"/>
</dbReference>
<dbReference type="PANTHER" id="PTHR22603:SF66">
    <property type="entry name" value="ETHANOLAMINE KINASE"/>
    <property type="match status" value="1"/>
</dbReference>
<evidence type="ECO:0000256" key="3">
    <source>
        <dbReference type="ARBA" id="ARBA00038874"/>
    </source>
</evidence>
<organism evidence="4 5">
    <name type="scientific">Encephalitozoon romaleae (strain SJ-2008)</name>
    <name type="common">Microsporidian parasite</name>
    <dbReference type="NCBI Taxonomy" id="1178016"/>
    <lineage>
        <taxon>Eukaryota</taxon>
        <taxon>Fungi</taxon>
        <taxon>Fungi incertae sedis</taxon>
        <taxon>Microsporidia</taxon>
        <taxon>Unikaryonidae</taxon>
        <taxon>Encephalitozoon</taxon>
    </lineage>
</organism>
<evidence type="ECO:0000313" key="4">
    <source>
        <dbReference type="EMBL" id="AFN82622.1"/>
    </source>
</evidence>
<dbReference type="VEuPathDB" id="MicrosporidiaDB:EROM_030030"/>
<dbReference type="GO" id="GO:0005737">
    <property type="term" value="C:cytoplasm"/>
    <property type="evidence" value="ECO:0007669"/>
    <property type="project" value="TreeGrafter"/>
</dbReference>
<dbReference type="EC" id="2.7.1.82" evidence="3"/>
<dbReference type="Pfam" id="PF01633">
    <property type="entry name" value="Choline_kinase"/>
    <property type="match status" value="1"/>
</dbReference>
<dbReference type="KEGG" id="ero:EROM_030030"/>
<sequence length="344" mass="39399">MVRRRDGKLCGDEELLSKEPGVDTTAIGGKQEPGVPQEVIKDIRMCIGGEPSGMSRIRTAYSNVVYMFEVNGSKYIYKEFREFDEQDEMINRIVGGERVVASNHRFRIEKRLEGRHGSIREDLRRIAPELRKFHDTHVEGIRSYEELVESMMVKCIREMVAGSGRGDMSLSSIEEKMKRMRASDAGWCSGDDCVFWILMKARDRVFEVPKGGFKAVMCHNDLQPGNILVSKDEVVLIDFEFAAMGSPVIEIANLFCEAGYDYSRYVFLEERFPSAEEQMEFVREYMGGDESWLEIVRLVPGAMAYSHFLWYLWAWCNKRCGSSEVLTTVGMETHDCHGYMMTGL</sequence>
<evidence type="ECO:0000313" key="5">
    <source>
        <dbReference type="Proteomes" id="UP000010094"/>
    </source>
</evidence>
<proteinExistence type="inferred from homology"/>
<dbReference type="HOGENOM" id="CLU_888755_0_0_1"/>
<name>I7AQM4_ENCRO</name>
<evidence type="ECO:0000256" key="2">
    <source>
        <dbReference type="ARBA" id="ARBA00038211"/>
    </source>
</evidence>
<dbReference type="GO" id="GO:0004305">
    <property type="term" value="F:ethanolamine kinase activity"/>
    <property type="evidence" value="ECO:0007669"/>
    <property type="project" value="UniProtKB-EC"/>
</dbReference>
<dbReference type="OrthoDB" id="10267235at2759"/>
<reference evidence="4 5" key="1">
    <citation type="journal article" date="2012" name="Proc. Natl. Acad. Sci. U.S.A.">
        <title>Gain and loss of multiple functionally related, horizontally transferred genes in the reduced genomes of two microsporidian parasites.</title>
        <authorList>
            <person name="Pombert J.-F."/>
            <person name="Selman M."/>
            <person name="Burki F."/>
            <person name="Bardell F.T."/>
            <person name="Farinelli L."/>
            <person name="Solter L.F."/>
            <person name="Whitman D.W."/>
            <person name="Weiss L.M."/>
            <person name="Corradi N."/>
            <person name="Keeling P.J."/>
        </authorList>
    </citation>
    <scope>NUCLEOTIDE SEQUENCE [LARGE SCALE GENOMIC DNA]</scope>
    <source>
        <strain evidence="4 5">SJ-2008</strain>
    </source>
</reference>
<dbReference type="Gene3D" id="3.90.1200.10">
    <property type="match status" value="1"/>
</dbReference>
<comment type="pathway">
    <text evidence="1">Phospholipid metabolism; phosphatidylethanolamine biosynthesis; phosphatidylethanolamine from ethanolamine: step 1/3.</text>
</comment>
<dbReference type="AlphaFoldDB" id="I7AQM4"/>
<accession>I7AQM4</accession>
<dbReference type="PANTHER" id="PTHR22603">
    <property type="entry name" value="CHOLINE/ETHANOALAMINE KINASE"/>
    <property type="match status" value="1"/>
</dbReference>
<dbReference type="GO" id="GO:0006646">
    <property type="term" value="P:phosphatidylethanolamine biosynthetic process"/>
    <property type="evidence" value="ECO:0007669"/>
    <property type="project" value="TreeGrafter"/>
</dbReference>
<gene>
    <name evidence="4" type="ordered locus">EROM_030030</name>
</gene>
<dbReference type="Proteomes" id="UP000010094">
    <property type="component" value="Chromosome III"/>
</dbReference>
<dbReference type="GeneID" id="20520910"/>
<keyword evidence="5" id="KW-1185">Reference proteome</keyword>
<protein>
    <recommendedName>
        <fullName evidence="3">ethanolamine kinase</fullName>
        <ecNumber evidence="3">2.7.1.82</ecNumber>
    </recommendedName>
</protein>